<comment type="catalytic activity">
    <reaction evidence="9">
        <text>N(4)-(alpha-D-Man-(1-&gt;2)-alpha-D-Man-(1-&gt;2)-alpha-D-Man-(1-&gt;3)-[alpha-D-Man-(1-&gt;2)-alpha-D-Man-(1-&gt;3)-[alpha-D-Man-(1-&gt;2)-alpha-D-Man-(1-&gt;6)]-alpha-D-Man-(1-&gt;6)]-beta-D-Man-(1-&gt;4)-beta-D-GlcNAc-(1-&gt;4)-beta-D-GlcNAc)-L-asparaginyl-[protein] (N-glucan mannose isomer 9A1,2,3B1,2,3) + 4 H2O = N(4)-(alpha-D-Man-(1-&gt;3)-[alpha-D-Man-(1-&gt;3)-[alpha-D-Man-(1-&gt;6)]-alpha-D-Man-(1-&gt;6)]-beta-D-Man-(1-&gt;4)-beta-D-GlcNAc-(1-&gt;4)-beta-D-GlcNAc)-L-asparaginyl-[protein] (N-glucan mannose isomer 5A1,2) + 4 beta-D-mannose</text>
        <dbReference type="Rhea" id="RHEA:56008"/>
        <dbReference type="Rhea" id="RHEA-COMP:14356"/>
        <dbReference type="Rhea" id="RHEA-COMP:14367"/>
        <dbReference type="ChEBI" id="CHEBI:15377"/>
        <dbReference type="ChEBI" id="CHEBI:28563"/>
        <dbReference type="ChEBI" id="CHEBI:59087"/>
        <dbReference type="ChEBI" id="CHEBI:139493"/>
        <dbReference type="EC" id="3.2.1.113"/>
    </reaction>
</comment>
<keyword evidence="4 11" id="KW-0479">Metal-binding</keyword>
<dbReference type="InterPro" id="IPR036026">
    <property type="entry name" value="Seven-hairpin_glycosidases"/>
</dbReference>
<dbReference type="GO" id="GO:0005768">
    <property type="term" value="C:endosome"/>
    <property type="evidence" value="ECO:0007669"/>
    <property type="project" value="TreeGrafter"/>
</dbReference>
<dbReference type="GO" id="GO:0005802">
    <property type="term" value="C:trans-Golgi network"/>
    <property type="evidence" value="ECO:0007669"/>
    <property type="project" value="TreeGrafter"/>
</dbReference>
<feature type="disulfide bond" evidence="12">
    <location>
        <begin position="448"/>
        <end position="496"/>
    </location>
</feature>
<proteinExistence type="inferred from homology"/>
<dbReference type="SUPFAM" id="SSF48225">
    <property type="entry name" value="Seven-hairpin glycosidases"/>
    <property type="match status" value="1"/>
</dbReference>
<keyword evidence="6 11" id="KW-0106">Calcium</keyword>
<evidence type="ECO:0000256" key="6">
    <source>
        <dbReference type="ARBA" id="ARBA00022837"/>
    </source>
</evidence>
<feature type="transmembrane region" description="Helical" evidence="15">
    <location>
        <begin position="41"/>
        <end position="64"/>
    </location>
</feature>
<keyword evidence="7 12" id="KW-1015">Disulfide bond</keyword>
<evidence type="ECO:0000256" key="4">
    <source>
        <dbReference type="ARBA" id="ARBA00022723"/>
    </source>
</evidence>
<keyword evidence="17" id="KW-1185">Reference proteome</keyword>
<evidence type="ECO:0000256" key="2">
    <source>
        <dbReference type="ARBA" id="ARBA00004922"/>
    </source>
</evidence>
<evidence type="ECO:0000256" key="5">
    <source>
        <dbReference type="ARBA" id="ARBA00022801"/>
    </source>
</evidence>
<feature type="region of interest" description="Disordered" evidence="14">
    <location>
        <begin position="1"/>
        <end position="30"/>
    </location>
</feature>
<keyword evidence="13 16" id="KW-0326">Glycosidase</keyword>
<evidence type="ECO:0000256" key="14">
    <source>
        <dbReference type="SAM" id="MobiDB-lite"/>
    </source>
</evidence>
<gene>
    <name evidence="16" type="primary">MNS1</name>
    <name evidence="16" type="ORF">H4R34_000608</name>
</gene>
<keyword evidence="15" id="KW-0472">Membrane</keyword>
<sequence>MDRRARPSPTDWLAVAVNGTGPNPTSRTKACDQSVSLPRRLLQAVVSIIVGVLIVHFLLTARWLERMVATFHVDYFQPPPVHPLRQYAPPSNHTKGDSPRPLSSLWTTRRAQVVAAFRHAWQGYRRDAFGSDEYKPITHTGTNLTVQDKGFGYTIVDCLDTMLLMGLTEEYQEARTWVAQSLSFDIPGGAVSSFETTIRVLGGLLSAYHLSHNDTLYLSKAVDLADRLMTAYAPETNGENADQASNHDHSDLKYTHLYPTERVYLGRSPVGTSRYRSEAATMISWQYLPVSLAEVGTVQLEMAYLSHLTQNATYHRRAQQVMASLRQVPTRDGLLPILISPMTNRPHSREIRLGSRGDSYYEYLLKQWVQTRGHLDQQVHRDLYDAAVEGIKRHLVRVTSQAHLAMVGELPHGAPDPRRPTVGSDWPHNTPTFPQDSSYYAKMDHLVCFLPGLLALGATRGYSLAELTTTKHSDQPTMSARDQEDLDLAEKLVYGCWQMYNSTVTGLAPEIVHYTVDRQATSPYTSNSAWTPSDAQPRIHWAAASASNYSTAAFQDRSATIRTTTEAVAKDFSIHPQDRHNLLRPETVESLFVLWRITKRPQYREWGWIIFNAFEQHTRVATGGYSSVDDVTKVPPPFKDKMETFFLSETLKYLYLLFSPDDVISLRDYVLNTEAHPLPILNELRFADPQQ</sequence>
<evidence type="ECO:0000256" key="15">
    <source>
        <dbReference type="SAM" id="Phobius"/>
    </source>
</evidence>
<comment type="caution">
    <text evidence="16">The sequence shown here is derived from an EMBL/GenBank/DDBJ whole genome shotgun (WGS) entry which is preliminary data.</text>
</comment>
<evidence type="ECO:0000256" key="10">
    <source>
        <dbReference type="PIRSR" id="PIRSR601382-1"/>
    </source>
</evidence>
<dbReference type="InterPro" id="IPR001382">
    <property type="entry name" value="Glyco_hydro_47"/>
</dbReference>
<comment type="cofactor">
    <cofactor evidence="1 11">
        <name>Ca(2+)</name>
        <dbReference type="ChEBI" id="CHEBI:29108"/>
    </cofactor>
</comment>
<dbReference type="EC" id="3.2.1.-" evidence="13"/>
<organism evidence="16 17">
    <name type="scientific">Dimargaris verticillata</name>
    <dbReference type="NCBI Taxonomy" id="2761393"/>
    <lineage>
        <taxon>Eukaryota</taxon>
        <taxon>Fungi</taxon>
        <taxon>Fungi incertae sedis</taxon>
        <taxon>Zoopagomycota</taxon>
        <taxon>Kickxellomycotina</taxon>
        <taxon>Dimargaritomycetes</taxon>
        <taxon>Dimargaritales</taxon>
        <taxon>Dimargaritaceae</taxon>
        <taxon>Dimargaris</taxon>
    </lineage>
</organism>
<evidence type="ECO:0000256" key="7">
    <source>
        <dbReference type="ARBA" id="ARBA00023157"/>
    </source>
</evidence>
<feature type="active site" description="Proton donor" evidence="10">
    <location>
        <position position="510"/>
    </location>
</feature>
<evidence type="ECO:0000256" key="3">
    <source>
        <dbReference type="ARBA" id="ARBA00007658"/>
    </source>
</evidence>
<keyword evidence="15" id="KW-0812">Transmembrane</keyword>
<evidence type="ECO:0000256" key="11">
    <source>
        <dbReference type="PIRSR" id="PIRSR601382-2"/>
    </source>
</evidence>
<reference evidence="16" key="1">
    <citation type="submission" date="2022-07" db="EMBL/GenBank/DDBJ databases">
        <title>Phylogenomic reconstructions and comparative analyses of Kickxellomycotina fungi.</title>
        <authorList>
            <person name="Reynolds N.K."/>
            <person name="Stajich J.E."/>
            <person name="Barry K."/>
            <person name="Grigoriev I.V."/>
            <person name="Crous P."/>
            <person name="Smith M.E."/>
        </authorList>
    </citation>
    <scope>NUCLEOTIDE SEQUENCE</scope>
    <source>
        <strain evidence="16">RSA 567</strain>
    </source>
</reference>
<evidence type="ECO:0000256" key="12">
    <source>
        <dbReference type="PIRSR" id="PIRSR601382-3"/>
    </source>
</evidence>
<accession>A0A9W8EFS2</accession>
<dbReference type="InterPro" id="IPR012341">
    <property type="entry name" value="6hp_glycosidase-like_sf"/>
</dbReference>
<keyword evidence="5 13" id="KW-0378">Hydrolase</keyword>
<dbReference type="GO" id="GO:0004571">
    <property type="term" value="F:mannosyl-oligosaccharide 1,2-alpha-mannosidase activity"/>
    <property type="evidence" value="ECO:0007669"/>
    <property type="project" value="UniProtKB-EC"/>
</dbReference>
<feature type="active site" evidence="10">
    <location>
        <position position="586"/>
    </location>
</feature>
<evidence type="ECO:0000256" key="1">
    <source>
        <dbReference type="ARBA" id="ARBA00001913"/>
    </source>
</evidence>
<evidence type="ECO:0000313" key="17">
    <source>
        <dbReference type="Proteomes" id="UP001151582"/>
    </source>
</evidence>
<protein>
    <recommendedName>
        <fullName evidence="13">alpha-1,2-Mannosidase</fullName>
        <ecNumber evidence="13">3.2.1.-</ecNumber>
    </recommendedName>
</protein>
<dbReference type="GO" id="GO:0005975">
    <property type="term" value="P:carbohydrate metabolic process"/>
    <property type="evidence" value="ECO:0007669"/>
    <property type="project" value="InterPro"/>
</dbReference>
<name>A0A9W8EFS2_9FUNG</name>
<dbReference type="PANTHER" id="PTHR11742">
    <property type="entry name" value="MANNOSYL-OLIGOSACCHARIDE ALPHA-1,2-MANNOSIDASE-RELATED"/>
    <property type="match status" value="1"/>
</dbReference>
<dbReference type="Pfam" id="PF01532">
    <property type="entry name" value="Glyco_hydro_47"/>
    <property type="match status" value="1"/>
</dbReference>
<evidence type="ECO:0000256" key="9">
    <source>
        <dbReference type="ARBA" id="ARBA00048605"/>
    </source>
</evidence>
<dbReference type="PANTHER" id="PTHR11742:SF55">
    <property type="entry name" value="ENDOPLASMIC RETICULUM MANNOSYL-OLIGOSACCHARIDE 1,2-ALPHA-MANNOSIDASE"/>
    <property type="match status" value="1"/>
</dbReference>
<comment type="pathway">
    <text evidence="2">Protein modification; protein glycosylation.</text>
</comment>
<comment type="similarity">
    <text evidence="3 13">Belongs to the glycosyl hydrolase 47 family.</text>
</comment>
<evidence type="ECO:0000256" key="13">
    <source>
        <dbReference type="RuleBase" id="RU361193"/>
    </source>
</evidence>
<evidence type="ECO:0000256" key="8">
    <source>
        <dbReference type="ARBA" id="ARBA00047669"/>
    </source>
</evidence>
<feature type="binding site" evidence="11">
    <location>
        <position position="673"/>
    </location>
    <ligand>
        <name>Ca(2+)</name>
        <dbReference type="ChEBI" id="CHEBI:29108"/>
    </ligand>
</feature>
<feature type="active site" description="Proton donor" evidence="10">
    <location>
        <position position="195"/>
    </location>
</feature>
<dbReference type="GO" id="GO:0005509">
    <property type="term" value="F:calcium ion binding"/>
    <property type="evidence" value="ECO:0007669"/>
    <property type="project" value="InterPro"/>
</dbReference>
<dbReference type="OrthoDB" id="8118055at2759"/>
<dbReference type="GO" id="GO:0036503">
    <property type="term" value="P:ERAD pathway"/>
    <property type="evidence" value="ECO:0007669"/>
    <property type="project" value="UniProtKB-ARBA"/>
</dbReference>
<keyword evidence="15" id="KW-1133">Transmembrane helix</keyword>
<comment type="catalytic activity">
    <reaction evidence="8">
        <text>N(4)-(alpha-D-Man-(1-&gt;2)-alpha-D-Man-(1-&gt;2)-alpha-D-Man-(1-&gt;3)-[alpha-D-Man-(1-&gt;3)-[alpha-D-Man-(1-&gt;2)-alpha-D-Man-(1-&gt;6)]-alpha-D-Man-(1-&gt;6)]-beta-D-Man-(1-&gt;4)-beta-D-GlcNAc-(1-&gt;4)-beta-D-GlcNAc)-L-asparaginyl-[protein] (N-glucan mannose isomer 8A1,2,3B1,3) + 3 H2O = N(4)-(alpha-D-Man-(1-&gt;3)-[alpha-D-Man-(1-&gt;3)-[alpha-D-Man-(1-&gt;6)]-alpha-D-Man-(1-&gt;6)]-beta-D-Man-(1-&gt;4)-beta-D-GlcNAc-(1-&gt;4)-beta-D-GlcNAc)-L-asparaginyl-[protein] (N-glucan mannose isomer 5A1,2) + 3 beta-D-mannose</text>
        <dbReference type="Rhea" id="RHEA:56028"/>
        <dbReference type="Rhea" id="RHEA-COMP:14358"/>
        <dbReference type="Rhea" id="RHEA-COMP:14367"/>
        <dbReference type="ChEBI" id="CHEBI:15377"/>
        <dbReference type="ChEBI" id="CHEBI:28563"/>
        <dbReference type="ChEBI" id="CHEBI:59087"/>
        <dbReference type="ChEBI" id="CHEBI:60628"/>
        <dbReference type="EC" id="3.2.1.113"/>
    </reaction>
</comment>
<dbReference type="Proteomes" id="UP001151582">
    <property type="component" value="Unassembled WGS sequence"/>
</dbReference>
<dbReference type="EMBL" id="JANBQB010000017">
    <property type="protein sequence ID" value="KAJ1984522.1"/>
    <property type="molecule type" value="Genomic_DNA"/>
</dbReference>
<dbReference type="GO" id="GO:0005783">
    <property type="term" value="C:endoplasmic reticulum"/>
    <property type="evidence" value="ECO:0007669"/>
    <property type="project" value="TreeGrafter"/>
</dbReference>
<evidence type="ECO:0000313" key="16">
    <source>
        <dbReference type="EMBL" id="KAJ1984522.1"/>
    </source>
</evidence>
<dbReference type="InterPro" id="IPR050749">
    <property type="entry name" value="Glycosyl_Hydrolase_47"/>
</dbReference>
<dbReference type="AlphaFoldDB" id="A0A9W8EFS2"/>
<feature type="active site" evidence="10">
    <location>
        <position position="358"/>
    </location>
</feature>
<feature type="compositionally biased region" description="Polar residues" evidence="14">
    <location>
        <begin position="20"/>
        <end position="30"/>
    </location>
</feature>
<dbReference type="Gene3D" id="1.50.10.10">
    <property type="match status" value="1"/>
</dbReference>
<dbReference type="PRINTS" id="PR00747">
    <property type="entry name" value="GLYHDRLASE47"/>
</dbReference>
<dbReference type="GO" id="GO:0016020">
    <property type="term" value="C:membrane"/>
    <property type="evidence" value="ECO:0007669"/>
    <property type="project" value="InterPro"/>
</dbReference>